<evidence type="ECO:0000313" key="2">
    <source>
        <dbReference type="Proteomes" id="UP000035740"/>
    </source>
</evidence>
<protein>
    <submittedName>
        <fullName evidence="1">Uncharacterized protein</fullName>
    </submittedName>
</protein>
<reference evidence="1 2" key="1">
    <citation type="journal article" date="2014" name="Nature">
        <title>The genome of the recently domesticated crop plant sugar beet (Beta vulgaris).</title>
        <authorList>
            <person name="Dohm J.C."/>
            <person name="Minoche A.E."/>
            <person name="Holtgrawe D."/>
            <person name="Capella-Gutierrez S."/>
            <person name="Zakrzewski F."/>
            <person name="Tafer H."/>
            <person name="Rupp O."/>
            <person name="Sorensen T.R."/>
            <person name="Stracke R."/>
            <person name="Reinhardt R."/>
            <person name="Goesmann A."/>
            <person name="Kraft T."/>
            <person name="Schulz B."/>
            <person name="Stadler P.F."/>
            <person name="Schmidt T."/>
            <person name="Gabaldon T."/>
            <person name="Lehrach H."/>
            <person name="Weisshaar B."/>
            <person name="Himmelbauer H."/>
        </authorList>
    </citation>
    <scope>NUCLEOTIDE SEQUENCE [LARGE SCALE GENOMIC DNA]</scope>
    <source>
        <tissue evidence="1">Taproot</tissue>
    </source>
</reference>
<accession>A0A0J7YN98</accession>
<feature type="non-terminal residue" evidence="1">
    <location>
        <position position="1"/>
    </location>
</feature>
<dbReference type="EMBL" id="KQ115700">
    <property type="protein sequence ID" value="KMS65051.1"/>
    <property type="molecule type" value="Genomic_DNA"/>
</dbReference>
<dbReference type="Gramene" id="KMS65051">
    <property type="protein sequence ID" value="KMS65051"/>
    <property type="gene ID" value="BVRB_039940"/>
</dbReference>
<sequence>PDDDESTTSIATEIDVPFQEVRRLLARFKLGDHAISEDYANEAWPDIWCNFTKSREHQRQSRAKLKSALNRINATLKDPRFHMSLKEGAAWAQNNQIAASKHETQKTRDMLASVEPGQYWREQQYLLDGIYRW</sequence>
<proteinExistence type="predicted"/>
<dbReference type="Proteomes" id="UP000035740">
    <property type="component" value="Unassembled WGS sequence"/>
</dbReference>
<organism evidence="1 2">
    <name type="scientific">Beta vulgaris subsp. vulgaris</name>
    <name type="common">Beet</name>
    <dbReference type="NCBI Taxonomy" id="3555"/>
    <lineage>
        <taxon>Eukaryota</taxon>
        <taxon>Viridiplantae</taxon>
        <taxon>Streptophyta</taxon>
        <taxon>Embryophyta</taxon>
        <taxon>Tracheophyta</taxon>
        <taxon>Spermatophyta</taxon>
        <taxon>Magnoliopsida</taxon>
        <taxon>eudicotyledons</taxon>
        <taxon>Gunneridae</taxon>
        <taxon>Pentapetalae</taxon>
        <taxon>Caryophyllales</taxon>
        <taxon>Chenopodiaceae</taxon>
        <taxon>Betoideae</taxon>
        <taxon>Beta</taxon>
    </lineage>
</organism>
<evidence type="ECO:0000313" key="1">
    <source>
        <dbReference type="EMBL" id="KMS65051.1"/>
    </source>
</evidence>
<dbReference type="AlphaFoldDB" id="A0A0J7YN98"/>
<keyword evidence="2" id="KW-1185">Reference proteome</keyword>
<dbReference type="OrthoDB" id="10628188at2759"/>
<name>A0A0J7YN98_BETVV</name>
<gene>
    <name evidence="1" type="ORF">BVRB_039940</name>
</gene>